<reference evidence="5" key="2">
    <citation type="submission" date="2010-05" db="EMBL/GenBank/DDBJ databases">
        <title>The genome sequence of Magnaporthe poae strain ATCC 64411.</title>
        <authorList>
            <person name="Ma L.-J."/>
            <person name="Dead R."/>
            <person name="Young S."/>
            <person name="Zeng Q."/>
            <person name="Koehrsen M."/>
            <person name="Alvarado L."/>
            <person name="Berlin A."/>
            <person name="Chapman S.B."/>
            <person name="Chen Z."/>
            <person name="Freedman E."/>
            <person name="Gellesch M."/>
            <person name="Goldberg J."/>
            <person name="Griggs A."/>
            <person name="Gujja S."/>
            <person name="Heilman E.R."/>
            <person name="Heiman D."/>
            <person name="Hepburn T."/>
            <person name="Howarth C."/>
            <person name="Jen D."/>
            <person name="Larson L."/>
            <person name="Mehta T."/>
            <person name="Neiman D."/>
            <person name="Pearson M."/>
            <person name="Roberts A."/>
            <person name="Saif S."/>
            <person name="Shea T."/>
            <person name="Shenoy N."/>
            <person name="Sisk P."/>
            <person name="Stolte C."/>
            <person name="Sykes S."/>
            <person name="Walk T."/>
            <person name="White J."/>
            <person name="Yandava C."/>
            <person name="Haas B."/>
            <person name="Nusbaum C."/>
            <person name="Birren B."/>
        </authorList>
    </citation>
    <scope>NUCLEOTIDE SEQUENCE [LARGE SCALE GENOMIC DNA]</scope>
    <source>
        <strain evidence="5">ATCC 64411 / 73-15</strain>
    </source>
</reference>
<sequence length="223" mass="23429">MASLLPLIQDILPMILPSRIHITRGRDLAPEHHPPATGSSPEPRLDLPNVGPGPSDAAIASSTTPNGGADDKSGTLGNISDLAAALTGGTTGPHEELPRAAAGKGVVRRDAVVNRTDRMCASVLFAGPRSSSAIHHNSEHDSIIYAASGRGVLATSPAEDDGPPKRYELEPGDFVFVPAWTEHQLINDTDEQVTWVVIQGGPSPIVVDLEEWGGDEVKPGRNQ</sequence>
<accession>A0A0C4DK87</accession>
<dbReference type="InterPro" id="IPR013096">
    <property type="entry name" value="Cupin_2"/>
</dbReference>
<organism evidence="4 5">
    <name type="scientific">Magnaporthiopsis poae (strain ATCC 64411 / 73-15)</name>
    <name type="common">Kentucky bluegrass fungus</name>
    <name type="synonym">Magnaporthe poae</name>
    <dbReference type="NCBI Taxonomy" id="644358"/>
    <lineage>
        <taxon>Eukaryota</taxon>
        <taxon>Fungi</taxon>
        <taxon>Dikarya</taxon>
        <taxon>Ascomycota</taxon>
        <taxon>Pezizomycotina</taxon>
        <taxon>Sordariomycetes</taxon>
        <taxon>Sordariomycetidae</taxon>
        <taxon>Magnaporthales</taxon>
        <taxon>Magnaporthaceae</taxon>
        <taxon>Magnaporthiopsis</taxon>
    </lineage>
</organism>
<dbReference type="EMBL" id="ADBL01000030">
    <property type="status" value="NOT_ANNOTATED_CDS"/>
    <property type="molecule type" value="Genomic_DNA"/>
</dbReference>
<dbReference type="OrthoDB" id="6431331at2759"/>
<protein>
    <recommendedName>
        <fullName evidence="2">Cupin type-2 domain-containing protein</fullName>
    </recommendedName>
</protein>
<reference evidence="4" key="4">
    <citation type="journal article" date="2015" name="G3 (Bethesda)">
        <title>Genome sequences of three phytopathogenic species of the Magnaporthaceae family of fungi.</title>
        <authorList>
            <person name="Okagaki L.H."/>
            <person name="Nunes C.C."/>
            <person name="Sailsbery J."/>
            <person name="Clay B."/>
            <person name="Brown D."/>
            <person name="John T."/>
            <person name="Oh Y."/>
            <person name="Young N."/>
            <person name="Fitzgerald M."/>
            <person name="Haas B.J."/>
            <person name="Zeng Q."/>
            <person name="Young S."/>
            <person name="Adiconis X."/>
            <person name="Fan L."/>
            <person name="Levin J.Z."/>
            <person name="Mitchell T.K."/>
            <person name="Okubara P.A."/>
            <person name="Farman M.L."/>
            <person name="Kohn L.M."/>
            <person name="Birren B."/>
            <person name="Ma L.-J."/>
            <person name="Dean R.A."/>
        </authorList>
    </citation>
    <scope>NUCLEOTIDE SEQUENCE</scope>
    <source>
        <strain evidence="4">ATCC 64411 / 73-15</strain>
    </source>
</reference>
<keyword evidence="5" id="KW-1185">Reference proteome</keyword>
<reference evidence="3" key="3">
    <citation type="submission" date="2011-03" db="EMBL/GenBank/DDBJ databases">
        <title>Annotation of Magnaporthe poae ATCC 64411.</title>
        <authorList>
            <person name="Ma L.-J."/>
            <person name="Dead R."/>
            <person name="Young S.K."/>
            <person name="Zeng Q."/>
            <person name="Gargeya S."/>
            <person name="Fitzgerald M."/>
            <person name="Haas B."/>
            <person name="Abouelleil A."/>
            <person name="Alvarado L."/>
            <person name="Arachchi H.M."/>
            <person name="Berlin A."/>
            <person name="Brown A."/>
            <person name="Chapman S.B."/>
            <person name="Chen Z."/>
            <person name="Dunbar C."/>
            <person name="Freedman E."/>
            <person name="Gearin G."/>
            <person name="Gellesch M."/>
            <person name="Goldberg J."/>
            <person name="Griggs A."/>
            <person name="Gujja S."/>
            <person name="Heiman D."/>
            <person name="Howarth C."/>
            <person name="Larson L."/>
            <person name="Lui A."/>
            <person name="MacDonald P.J.P."/>
            <person name="Mehta T."/>
            <person name="Montmayeur A."/>
            <person name="Murphy C."/>
            <person name="Neiman D."/>
            <person name="Pearson M."/>
            <person name="Priest M."/>
            <person name="Roberts A."/>
            <person name="Saif S."/>
            <person name="Shea T."/>
            <person name="Shenoy N."/>
            <person name="Sisk P."/>
            <person name="Stolte C."/>
            <person name="Sykes S."/>
            <person name="Yandava C."/>
            <person name="Wortman J."/>
            <person name="Nusbaum C."/>
            <person name="Birren B."/>
        </authorList>
    </citation>
    <scope>NUCLEOTIDE SEQUENCE</scope>
    <source>
        <strain evidence="3">ATCC 64411</strain>
    </source>
</reference>
<dbReference type="SUPFAM" id="SSF51182">
    <property type="entry name" value="RmlC-like cupins"/>
    <property type="match status" value="1"/>
</dbReference>
<dbReference type="VEuPathDB" id="FungiDB:MAPG_00150"/>
<dbReference type="EMBL" id="GL876966">
    <property type="protein sequence ID" value="KLU81055.1"/>
    <property type="molecule type" value="Genomic_DNA"/>
</dbReference>
<evidence type="ECO:0000259" key="2">
    <source>
        <dbReference type="Pfam" id="PF07883"/>
    </source>
</evidence>
<feature type="domain" description="Cupin type-2" evidence="2">
    <location>
        <begin position="130"/>
        <end position="198"/>
    </location>
</feature>
<gene>
    <name evidence="3" type="ORF">MAPG_00150</name>
</gene>
<dbReference type="Proteomes" id="UP000011715">
    <property type="component" value="Unassembled WGS sequence"/>
</dbReference>
<dbReference type="EnsemblFungi" id="MAPG_00150T0">
    <property type="protein sequence ID" value="MAPG_00150T0"/>
    <property type="gene ID" value="MAPG_00150"/>
</dbReference>
<dbReference type="Gene3D" id="2.60.120.10">
    <property type="entry name" value="Jelly Rolls"/>
    <property type="match status" value="1"/>
</dbReference>
<dbReference type="Pfam" id="PF07883">
    <property type="entry name" value="Cupin_2"/>
    <property type="match status" value="1"/>
</dbReference>
<reference evidence="3" key="1">
    <citation type="submission" date="2010-05" db="EMBL/GenBank/DDBJ databases">
        <title>The Genome Sequence of Magnaporthe poae strain ATCC 64411.</title>
        <authorList>
            <consortium name="The Broad Institute Genome Sequencing Platform"/>
            <consortium name="Broad Institute Genome Sequencing Center for Infectious Disease"/>
            <person name="Ma L.-J."/>
            <person name="Dead R."/>
            <person name="Young S."/>
            <person name="Zeng Q."/>
            <person name="Koehrsen M."/>
            <person name="Alvarado L."/>
            <person name="Berlin A."/>
            <person name="Chapman S.B."/>
            <person name="Chen Z."/>
            <person name="Freedman E."/>
            <person name="Gellesch M."/>
            <person name="Goldberg J."/>
            <person name="Griggs A."/>
            <person name="Gujja S."/>
            <person name="Heilman E.R."/>
            <person name="Heiman D."/>
            <person name="Hepburn T."/>
            <person name="Howarth C."/>
            <person name="Jen D."/>
            <person name="Larson L."/>
            <person name="Mehta T."/>
            <person name="Neiman D."/>
            <person name="Pearson M."/>
            <person name="Roberts A."/>
            <person name="Saif S."/>
            <person name="Shea T."/>
            <person name="Shenoy N."/>
            <person name="Sisk P."/>
            <person name="Stolte C."/>
            <person name="Sykes S."/>
            <person name="Walk T."/>
            <person name="White J."/>
            <person name="Yandava C."/>
            <person name="Haas B."/>
            <person name="Nusbaum C."/>
            <person name="Birren B."/>
        </authorList>
    </citation>
    <scope>NUCLEOTIDE SEQUENCE</scope>
    <source>
        <strain evidence="3">ATCC 64411</strain>
    </source>
</reference>
<feature type="region of interest" description="Disordered" evidence="1">
    <location>
        <begin position="27"/>
        <end position="76"/>
    </location>
</feature>
<evidence type="ECO:0000313" key="5">
    <source>
        <dbReference type="Proteomes" id="UP000011715"/>
    </source>
</evidence>
<dbReference type="InterPro" id="IPR014710">
    <property type="entry name" value="RmlC-like_jellyroll"/>
</dbReference>
<evidence type="ECO:0000313" key="3">
    <source>
        <dbReference type="EMBL" id="KLU81055.1"/>
    </source>
</evidence>
<proteinExistence type="predicted"/>
<evidence type="ECO:0000313" key="4">
    <source>
        <dbReference type="EnsemblFungi" id="MAPG_00150T0"/>
    </source>
</evidence>
<name>A0A0C4DK87_MAGP6</name>
<dbReference type="InterPro" id="IPR011051">
    <property type="entry name" value="RmlC_Cupin_sf"/>
</dbReference>
<dbReference type="AlphaFoldDB" id="A0A0C4DK87"/>
<dbReference type="CDD" id="cd02208">
    <property type="entry name" value="cupin_RmlC-like"/>
    <property type="match status" value="1"/>
</dbReference>
<reference evidence="4" key="5">
    <citation type="submission" date="2015-06" db="UniProtKB">
        <authorList>
            <consortium name="EnsemblFungi"/>
        </authorList>
    </citation>
    <scope>IDENTIFICATION</scope>
    <source>
        <strain evidence="4">ATCC 64411</strain>
    </source>
</reference>
<evidence type="ECO:0000256" key="1">
    <source>
        <dbReference type="SAM" id="MobiDB-lite"/>
    </source>
</evidence>
<dbReference type="OMA" id="HHNSEHD"/>
<dbReference type="eggNOG" id="ENOG502S4NI">
    <property type="taxonomic scope" value="Eukaryota"/>
</dbReference>